<feature type="compositionally biased region" description="Basic residues" evidence="2">
    <location>
        <begin position="1"/>
        <end position="11"/>
    </location>
</feature>
<keyword evidence="3" id="KW-0812">Transmembrane</keyword>
<reference evidence="4" key="2">
    <citation type="submission" date="2023-05" db="EMBL/GenBank/DDBJ databases">
        <authorList>
            <consortium name="Lawrence Berkeley National Laboratory"/>
            <person name="Steindorff A."/>
            <person name="Hensen N."/>
            <person name="Bonometti L."/>
            <person name="Westerberg I."/>
            <person name="Brannstrom I.O."/>
            <person name="Guillou S."/>
            <person name="Cros-Aarteil S."/>
            <person name="Calhoun S."/>
            <person name="Haridas S."/>
            <person name="Kuo A."/>
            <person name="Mondo S."/>
            <person name="Pangilinan J."/>
            <person name="Riley R."/>
            <person name="Labutti K."/>
            <person name="Andreopoulos B."/>
            <person name="Lipzen A."/>
            <person name="Chen C."/>
            <person name="Yanf M."/>
            <person name="Daum C."/>
            <person name="Ng V."/>
            <person name="Clum A."/>
            <person name="Ohm R."/>
            <person name="Martin F."/>
            <person name="Silar P."/>
            <person name="Natvig D."/>
            <person name="Lalanne C."/>
            <person name="Gautier V."/>
            <person name="Ament-Velasquez S.L."/>
            <person name="Kruys A."/>
            <person name="Hutchinson M.I."/>
            <person name="Powell A.J."/>
            <person name="Barry K."/>
            <person name="Miller A.N."/>
            <person name="Grigoriev I.V."/>
            <person name="Debuchy R."/>
            <person name="Gladieux P."/>
            <person name="Thoren M.H."/>
            <person name="Johannesson H."/>
        </authorList>
    </citation>
    <scope>NUCLEOTIDE SEQUENCE</scope>
    <source>
        <strain evidence="4">CBS 315.58</strain>
    </source>
</reference>
<feature type="region of interest" description="Disordered" evidence="2">
    <location>
        <begin position="1"/>
        <end position="45"/>
    </location>
</feature>
<evidence type="ECO:0000256" key="1">
    <source>
        <dbReference type="SAM" id="Coils"/>
    </source>
</evidence>
<evidence type="ECO:0000256" key="3">
    <source>
        <dbReference type="SAM" id="Phobius"/>
    </source>
</evidence>
<dbReference type="EMBL" id="MU863932">
    <property type="protein sequence ID" value="KAK4199444.1"/>
    <property type="molecule type" value="Genomic_DNA"/>
</dbReference>
<proteinExistence type="predicted"/>
<keyword evidence="5" id="KW-1185">Reference proteome</keyword>
<reference evidence="4" key="1">
    <citation type="journal article" date="2023" name="Mol. Phylogenet. Evol.">
        <title>Genome-scale phylogeny and comparative genomics of the fungal order Sordariales.</title>
        <authorList>
            <person name="Hensen N."/>
            <person name="Bonometti L."/>
            <person name="Westerberg I."/>
            <person name="Brannstrom I.O."/>
            <person name="Guillou S."/>
            <person name="Cros-Aarteil S."/>
            <person name="Calhoun S."/>
            <person name="Haridas S."/>
            <person name="Kuo A."/>
            <person name="Mondo S."/>
            <person name="Pangilinan J."/>
            <person name="Riley R."/>
            <person name="LaButti K."/>
            <person name="Andreopoulos B."/>
            <person name="Lipzen A."/>
            <person name="Chen C."/>
            <person name="Yan M."/>
            <person name="Daum C."/>
            <person name="Ng V."/>
            <person name="Clum A."/>
            <person name="Steindorff A."/>
            <person name="Ohm R.A."/>
            <person name="Martin F."/>
            <person name="Silar P."/>
            <person name="Natvig D.O."/>
            <person name="Lalanne C."/>
            <person name="Gautier V."/>
            <person name="Ament-Velasquez S.L."/>
            <person name="Kruys A."/>
            <person name="Hutchinson M.I."/>
            <person name="Powell A.J."/>
            <person name="Barry K."/>
            <person name="Miller A.N."/>
            <person name="Grigoriev I.V."/>
            <person name="Debuchy R."/>
            <person name="Gladieux P."/>
            <person name="Hiltunen Thoren M."/>
            <person name="Johannesson H."/>
        </authorList>
    </citation>
    <scope>NUCLEOTIDE SEQUENCE</scope>
    <source>
        <strain evidence="4">CBS 315.58</strain>
    </source>
</reference>
<keyword evidence="1" id="KW-0175">Coiled coil</keyword>
<comment type="caution">
    <text evidence="4">The sequence shown here is derived from an EMBL/GenBank/DDBJ whole genome shotgun (WGS) entry which is preliminary data.</text>
</comment>
<feature type="compositionally biased region" description="Low complexity" evidence="2">
    <location>
        <begin position="17"/>
        <end position="36"/>
    </location>
</feature>
<gene>
    <name evidence="4" type="ORF">QBC40DRAFT_227919</name>
</gene>
<feature type="coiled-coil region" evidence="1">
    <location>
        <begin position="176"/>
        <end position="238"/>
    </location>
</feature>
<accession>A0AAN6XF72</accession>
<feature type="transmembrane region" description="Helical" evidence="3">
    <location>
        <begin position="687"/>
        <end position="708"/>
    </location>
</feature>
<keyword evidence="3" id="KW-1133">Transmembrane helix</keyword>
<evidence type="ECO:0000313" key="4">
    <source>
        <dbReference type="EMBL" id="KAK4199444.1"/>
    </source>
</evidence>
<sequence>MFGTRKPKKKTGRTDPVVHPAAGPSSSSAGVGAAHPKTPPKKQVEISEDLVERIQRAMKVEHPPLRGTVVNDITMDTEAHRSISMFIYGYMDDPYVEIYEQMGIANSEAAYRFQNPGDNLGRMWFADESSGRTMEMFYNGWTERWDKHAKAANEEILKVMSEIGGDSDADSNKMFKKLALDKLRDNKETIHSLERQVKGLTVMVEATVARADLHKSKAEDERKKCSELRQKLINEINKKYDELGSHGIKYMVDLRLRALLQHWGITNQANTDPQRWQKYDISNAFAMEHTKILDQILNGISEPAGNVLTRSIQTIGVKQSMRVASIHRIVHGADLLADCRIVALRLLKVRHDKDKSTEVGLLPKDVASRKEDSTFTSVFTPTAAATSTQTPGAGAGAASTSKQVPAPISVTAPKVADTNGWKWAQFYAEWRNWDPLKSTADSTWQGLFDATVLQLYNLDRVACQNILIALTAPPPTETDAAPEEQDPRRAEREVLLSHAAFISKWVTITEMVHHYASRALRFSNANPTLWQHWRGQWFRLRKTLTIQTFGEHHKLAPGKAYRNNPAPSDPWSRRKKRGLFHDYVGLFGQVCKLFNRPRLVTKEEWAWQLKQLDWERWNLYRHAVQTWVHRDAYGGRDLSQYDNNGRPLQPVAVNLWTEYNWIYETDEWKHAHRTDPQKPVGASKFPFFFFFFFCQLFMLILCVMGDLWDPLPATDSFKDFTPTIEKFHVPAAERGAQIKPESIVPGHIEMPADSTAAKPLNLTWRNYWMKQKPEEWEDYVKEDKETND</sequence>
<organism evidence="4 5">
    <name type="scientific">Triangularia verruculosa</name>
    <dbReference type="NCBI Taxonomy" id="2587418"/>
    <lineage>
        <taxon>Eukaryota</taxon>
        <taxon>Fungi</taxon>
        <taxon>Dikarya</taxon>
        <taxon>Ascomycota</taxon>
        <taxon>Pezizomycotina</taxon>
        <taxon>Sordariomycetes</taxon>
        <taxon>Sordariomycetidae</taxon>
        <taxon>Sordariales</taxon>
        <taxon>Podosporaceae</taxon>
        <taxon>Triangularia</taxon>
    </lineage>
</organism>
<dbReference type="Proteomes" id="UP001303160">
    <property type="component" value="Unassembled WGS sequence"/>
</dbReference>
<protein>
    <submittedName>
        <fullName evidence="4">Uncharacterized protein</fullName>
    </submittedName>
</protein>
<evidence type="ECO:0000313" key="5">
    <source>
        <dbReference type="Proteomes" id="UP001303160"/>
    </source>
</evidence>
<name>A0AAN6XF72_9PEZI</name>
<dbReference type="AlphaFoldDB" id="A0AAN6XF72"/>
<evidence type="ECO:0000256" key="2">
    <source>
        <dbReference type="SAM" id="MobiDB-lite"/>
    </source>
</evidence>
<keyword evidence="3" id="KW-0472">Membrane</keyword>